<keyword evidence="1" id="KW-0472">Membrane</keyword>
<proteinExistence type="predicted"/>
<dbReference type="NCBIfam" id="TIGR02327">
    <property type="entry name" value="int_mem_ywzB"/>
    <property type="match status" value="1"/>
</dbReference>
<organism evidence="3 4">
    <name type="scientific">Lactobacillus selangorensis</name>
    <dbReference type="NCBI Taxonomy" id="81857"/>
    <lineage>
        <taxon>Bacteria</taxon>
        <taxon>Bacillati</taxon>
        <taxon>Bacillota</taxon>
        <taxon>Bacilli</taxon>
        <taxon>Lactobacillales</taxon>
        <taxon>Lactobacillaceae</taxon>
        <taxon>Lactobacillus</taxon>
    </lineage>
</organism>
<name>A0A0R2G9W5_9LACO</name>
<evidence type="ECO:0000313" key="2">
    <source>
        <dbReference type="EMBL" id="KRN29315.1"/>
    </source>
</evidence>
<feature type="transmembrane region" description="Helical" evidence="1">
    <location>
        <begin position="6"/>
        <end position="24"/>
    </location>
</feature>
<dbReference type="OrthoDB" id="1651016at2"/>
<gene>
    <name evidence="2" type="ORF">IV38_GL000198</name>
    <name evidence="3" type="ORF">IV40_GL000471</name>
</gene>
<feature type="transmembrane region" description="Helical" evidence="1">
    <location>
        <begin position="45"/>
        <end position="66"/>
    </location>
</feature>
<dbReference type="STRING" id="81857.IV38_GL000198"/>
<comment type="caution">
    <text evidence="3">The sequence shown here is derived from an EMBL/GenBank/DDBJ whole genome shotgun (WGS) entry which is preliminary data.</text>
</comment>
<dbReference type="PATRIC" id="fig|81857.3.peg.204"/>
<protein>
    <recommendedName>
        <fullName evidence="6">DUF1146 domain-containing protein</fullName>
    </recommendedName>
</protein>
<dbReference type="EMBL" id="JQAT01000001">
    <property type="protein sequence ID" value="KRN29315.1"/>
    <property type="molecule type" value="Genomic_DNA"/>
</dbReference>
<reference evidence="4 5" key="1">
    <citation type="journal article" date="2015" name="Genome Announc.">
        <title>Expanding the biotechnology potential of lactobacilli through comparative genomics of 213 strains and associated genera.</title>
        <authorList>
            <person name="Sun Z."/>
            <person name="Harris H.M."/>
            <person name="McCann A."/>
            <person name="Guo C."/>
            <person name="Argimon S."/>
            <person name="Zhang W."/>
            <person name="Yang X."/>
            <person name="Jeffery I.B."/>
            <person name="Cooney J.C."/>
            <person name="Kagawa T.F."/>
            <person name="Liu W."/>
            <person name="Song Y."/>
            <person name="Salvetti E."/>
            <person name="Wrobel A."/>
            <person name="Rasinkangas P."/>
            <person name="Parkhill J."/>
            <person name="Rea M.C."/>
            <person name="O'Sullivan O."/>
            <person name="Ritari J."/>
            <person name="Douillard F.P."/>
            <person name="Paul Ross R."/>
            <person name="Yang R."/>
            <person name="Briner A.E."/>
            <person name="Felis G.E."/>
            <person name="de Vos W.M."/>
            <person name="Barrangou R."/>
            <person name="Klaenhammer T.R."/>
            <person name="Caufield P.W."/>
            <person name="Cui Y."/>
            <person name="Zhang H."/>
            <person name="O'Toole P.W."/>
        </authorList>
    </citation>
    <scope>NUCLEOTIDE SEQUENCE [LARGE SCALE GENOMIC DNA]</scope>
    <source>
        <strain evidence="2 5">ATCC BAA-66</strain>
        <strain evidence="3 4">DSM 13344</strain>
    </source>
</reference>
<evidence type="ECO:0000313" key="5">
    <source>
        <dbReference type="Proteomes" id="UP000051751"/>
    </source>
</evidence>
<dbReference type="Proteomes" id="UP000051751">
    <property type="component" value="Unassembled WGS sequence"/>
</dbReference>
<dbReference type="EMBL" id="JQAZ01000001">
    <property type="protein sequence ID" value="KRN34156.1"/>
    <property type="molecule type" value="Genomic_DNA"/>
</dbReference>
<evidence type="ECO:0000313" key="4">
    <source>
        <dbReference type="Proteomes" id="UP000051645"/>
    </source>
</evidence>
<sequence>MRILGLQALVTIISHLGFILLSFRGLQALRFDQILKKNHDFEGRLIIVFLAIAIGFTVSTFFLNIVDQSRNLLFLFK</sequence>
<dbReference type="RefSeq" id="WP_057768748.1">
    <property type="nucleotide sequence ID" value="NZ_JQAT01000001.1"/>
</dbReference>
<evidence type="ECO:0000313" key="3">
    <source>
        <dbReference type="EMBL" id="KRN34156.1"/>
    </source>
</evidence>
<keyword evidence="4" id="KW-1185">Reference proteome</keyword>
<accession>A0A0R2G9W5</accession>
<evidence type="ECO:0008006" key="6">
    <source>
        <dbReference type="Google" id="ProtNLM"/>
    </source>
</evidence>
<dbReference type="Proteomes" id="UP000051645">
    <property type="component" value="Unassembled WGS sequence"/>
</dbReference>
<keyword evidence="1" id="KW-0812">Transmembrane</keyword>
<dbReference type="Pfam" id="PF06612">
    <property type="entry name" value="DUF1146"/>
    <property type="match status" value="1"/>
</dbReference>
<dbReference type="InterPro" id="IPR009526">
    <property type="entry name" value="DUF1146"/>
</dbReference>
<evidence type="ECO:0000256" key="1">
    <source>
        <dbReference type="SAM" id="Phobius"/>
    </source>
</evidence>
<keyword evidence="1" id="KW-1133">Transmembrane helix</keyword>
<dbReference type="AlphaFoldDB" id="A0A0R2G9W5"/>